<dbReference type="PANTHER" id="PTHR37460:SF1">
    <property type="entry name" value="ENDONUCLEASE III"/>
    <property type="match status" value="1"/>
</dbReference>
<gene>
    <name evidence="1" type="ORF">JV16_02494</name>
</gene>
<dbReference type="Proteomes" id="UP000032047">
    <property type="component" value="Unassembled WGS sequence"/>
</dbReference>
<evidence type="ECO:0000313" key="1">
    <source>
        <dbReference type="EMBL" id="KIP20349.1"/>
    </source>
</evidence>
<accession>A0A0D0HJD7</accession>
<accession>A0A7W0C2Q4</accession>
<dbReference type="InterPro" id="IPR000305">
    <property type="entry name" value="GIY-YIG_endonuc"/>
</dbReference>
<reference evidence="1 2" key="1">
    <citation type="submission" date="2015-01" db="EMBL/GenBank/DDBJ databases">
        <title>Genome sequence of Anoxybacillus ayderensis strain AB04.</title>
        <authorList>
            <person name="Belduz A.O."/>
            <person name="Canakci S."/>
            <person name="Chan K.-G."/>
            <person name="Kahar U.M."/>
            <person name="Yaakob A.S."/>
            <person name="Chan C.S."/>
            <person name="Goh K.M."/>
        </authorList>
    </citation>
    <scope>NUCLEOTIDE SEQUENCE [LARGE SCALE GENOMIC DNA]</scope>
    <source>
        <strain evidence="1 2">AB04</strain>
    </source>
</reference>
<dbReference type="Pfam" id="PF01986">
    <property type="entry name" value="DUF123"/>
    <property type="match status" value="1"/>
</dbReference>
<evidence type="ECO:0000313" key="2">
    <source>
        <dbReference type="Proteomes" id="UP000032047"/>
    </source>
</evidence>
<dbReference type="CDD" id="cd10441">
    <property type="entry name" value="GIY-YIG_COG1833"/>
    <property type="match status" value="1"/>
</dbReference>
<sequence>MFDNRHTVYAIFFTISSDITVKVGQLGSFLFPSGNYIYVGSAKRNIQSRIQRHMQLEKRKRWHIDYIRPYGEITHVQTYSSELSECERAQQLFQQYKGQWIVKKFGSSDCRCFSHLIYYKE</sequence>
<dbReference type="RefSeq" id="WP_021094787.1">
    <property type="nucleotide sequence ID" value="NZ_ANOC01000025.1"/>
</dbReference>
<dbReference type="SMART" id="SM00465">
    <property type="entry name" value="GIYc"/>
    <property type="match status" value="1"/>
</dbReference>
<comment type="caution">
    <text evidence="1">The sequence shown here is derived from an EMBL/GenBank/DDBJ whole genome shotgun (WGS) entry which is preliminary data.</text>
</comment>
<protein>
    <submittedName>
        <fullName evidence="1">Uncharacterized protein</fullName>
    </submittedName>
</protein>
<dbReference type="AlphaFoldDB" id="A0A0D0HJD7"/>
<organism evidence="1 2">
    <name type="scientific">Anoxybacillus ayderensis</name>
    <dbReference type="NCBI Taxonomy" id="265546"/>
    <lineage>
        <taxon>Bacteria</taxon>
        <taxon>Bacillati</taxon>
        <taxon>Bacillota</taxon>
        <taxon>Bacilli</taxon>
        <taxon>Bacillales</taxon>
        <taxon>Anoxybacillaceae</taxon>
        <taxon>Anoxybacillus</taxon>
    </lineage>
</organism>
<dbReference type="InterPro" id="IPR002837">
    <property type="entry name" value="DUF123"/>
</dbReference>
<proteinExistence type="predicted"/>
<keyword evidence="2" id="KW-1185">Reference proteome</keyword>
<name>A0A0D0HJD7_9BACL</name>
<dbReference type="PANTHER" id="PTHR37460">
    <property type="entry name" value="ENDONUCLEASE III"/>
    <property type="match status" value="1"/>
</dbReference>
<dbReference type="PROSITE" id="PS50164">
    <property type="entry name" value="GIY_YIG"/>
    <property type="match status" value="1"/>
</dbReference>
<dbReference type="EMBL" id="JXTG01000018">
    <property type="protein sequence ID" value="KIP20349.1"/>
    <property type="molecule type" value="Genomic_DNA"/>
</dbReference>
<dbReference type="PATRIC" id="fig|265546.4.peg.2507"/>